<gene>
    <name evidence="2" type="ORF">BLA24_10825</name>
</gene>
<keyword evidence="1" id="KW-0472">Membrane</keyword>
<name>A0A2G1XL40_STRCJ</name>
<keyword evidence="3" id="KW-1185">Reference proteome</keyword>
<dbReference type="Proteomes" id="UP000222531">
    <property type="component" value="Unassembled WGS sequence"/>
</dbReference>
<reference evidence="2 3" key="1">
    <citation type="journal article" date="2017" name="Biochemistry">
        <title>Identification of the Biosynthetic Pathway for the Antibiotic Bicyclomycin.</title>
        <authorList>
            <person name="Patteson J."/>
            <person name="Cai W."/>
            <person name="Johnson R.A."/>
            <person name="Santa Maria K."/>
            <person name="Li B."/>
        </authorList>
    </citation>
    <scope>NUCLEOTIDE SEQUENCE [LARGE SCALE GENOMIC DNA]</scope>
    <source>
        <strain evidence="2 3">ATCC 21532</strain>
    </source>
</reference>
<evidence type="ECO:0000313" key="2">
    <source>
        <dbReference type="EMBL" id="PHQ51936.1"/>
    </source>
</evidence>
<dbReference type="AlphaFoldDB" id="A0A2G1XL40"/>
<protein>
    <submittedName>
        <fullName evidence="2">Uncharacterized protein</fullName>
    </submittedName>
</protein>
<evidence type="ECO:0000256" key="1">
    <source>
        <dbReference type="SAM" id="Phobius"/>
    </source>
</evidence>
<sequence>MVADLPAPMLWQSGSQAQSTETVALIVWLHMFLTCALPLALLVSEAQPTNGAAEVVPDGAGVAATAGTAPAAARVPAAIAMAKGVRMVRARDMSGASFP</sequence>
<keyword evidence="1" id="KW-0812">Transmembrane</keyword>
<keyword evidence="1" id="KW-1133">Transmembrane helix</keyword>
<evidence type="ECO:0000313" key="3">
    <source>
        <dbReference type="Proteomes" id="UP000222531"/>
    </source>
</evidence>
<dbReference type="EMBL" id="NHZO01000128">
    <property type="protein sequence ID" value="PHQ51936.1"/>
    <property type="molecule type" value="Genomic_DNA"/>
</dbReference>
<comment type="caution">
    <text evidence="2">The sequence shown here is derived from an EMBL/GenBank/DDBJ whole genome shotgun (WGS) entry which is preliminary data.</text>
</comment>
<proteinExistence type="predicted"/>
<feature type="transmembrane region" description="Helical" evidence="1">
    <location>
        <begin position="23"/>
        <end position="43"/>
    </location>
</feature>
<organism evidence="2 3">
    <name type="scientific">Streptomyces cinnamoneus</name>
    <name type="common">Streptoverticillium cinnamoneum</name>
    <dbReference type="NCBI Taxonomy" id="53446"/>
    <lineage>
        <taxon>Bacteria</taxon>
        <taxon>Bacillati</taxon>
        <taxon>Actinomycetota</taxon>
        <taxon>Actinomycetes</taxon>
        <taxon>Kitasatosporales</taxon>
        <taxon>Streptomycetaceae</taxon>
        <taxon>Streptomyces</taxon>
        <taxon>Streptomyces cinnamoneus group</taxon>
    </lineage>
</organism>
<accession>A0A2G1XL40</accession>